<proteinExistence type="predicted"/>
<dbReference type="Pfam" id="PF04937">
    <property type="entry name" value="DUF659"/>
    <property type="match status" value="1"/>
</dbReference>
<comment type="caution">
    <text evidence="3">The sequence shown here is derived from an EMBL/GenBank/DDBJ whole genome shotgun (WGS) entry which is preliminary data.</text>
</comment>
<dbReference type="EMBL" id="JBJUIK010000015">
    <property type="protein sequence ID" value="KAL3502189.1"/>
    <property type="molecule type" value="Genomic_DNA"/>
</dbReference>
<sequence length="382" mass="42825">MSSSIKVQDHGTTIDEQKKQVSCQYCGQVVCGFTRLKRHLGGVQGDVAPCLQVPANVKEIFQNEIHEKRGNLSEAIGSLHHSNPPFRSNFEPHSTSTEPCEQESNQTPGFGHLIIGNPSEDCGRESVSFTETTLGSQSIVSAESSSIREFQKRIGRFFYEAGIDFDAIKSPSFQRMINASLRYEETPYTIPSYEDLRGWILLEALKESQQYVSEIRCSWASTHCTILLDGWEDSIGRSLLNVLAYCPKGTVYIRSADISGFDQNSDSLLVLLDEVVKEVGIENVVQIITFSTSASIEKVGKQLMDKSWWLEYGNAQPELQQLATRIIFQMFNNASGFQLKNNLAEKLLTKGRNPIEQHRLADLVFVHYNLHLQNSNQHVASA</sequence>
<evidence type="ECO:0000256" key="1">
    <source>
        <dbReference type="SAM" id="MobiDB-lite"/>
    </source>
</evidence>
<dbReference type="Proteomes" id="UP001630127">
    <property type="component" value="Unassembled WGS sequence"/>
</dbReference>
<evidence type="ECO:0000313" key="3">
    <source>
        <dbReference type="EMBL" id="KAL3502189.1"/>
    </source>
</evidence>
<name>A0ABD2Y8C1_9GENT</name>
<keyword evidence="4" id="KW-1185">Reference proteome</keyword>
<evidence type="ECO:0000313" key="4">
    <source>
        <dbReference type="Proteomes" id="UP001630127"/>
    </source>
</evidence>
<feature type="compositionally biased region" description="Polar residues" evidence="1">
    <location>
        <begin position="91"/>
        <end position="108"/>
    </location>
</feature>
<dbReference type="AlphaFoldDB" id="A0ABD2Y8C1"/>
<gene>
    <name evidence="3" type="ORF">ACH5RR_036638</name>
</gene>
<evidence type="ECO:0000259" key="2">
    <source>
        <dbReference type="Pfam" id="PF04937"/>
    </source>
</evidence>
<dbReference type="PANTHER" id="PTHR32166">
    <property type="entry name" value="OSJNBA0013A04.12 PROTEIN"/>
    <property type="match status" value="1"/>
</dbReference>
<reference evidence="3 4" key="1">
    <citation type="submission" date="2024-11" db="EMBL/GenBank/DDBJ databases">
        <title>A near-complete genome assembly of Cinchona calisaya.</title>
        <authorList>
            <person name="Lian D.C."/>
            <person name="Zhao X.W."/>
            <person name="Wei L."/>
        </authorList>
    </citation>
    <scope>NUCLEOTIDE SEQUENCE [LARGE SCALE GENOMIC DNA]</scope>
    <source>
        <tissue evidence="3">Nenye</tissue>
    </source>
</reference>
<dbReference type="InterPro" id="IPR007021">
    <property type="entry name" value="DUF659"/>
</dbReference>
<feature type="domain" description="DUF659" evidence="2">
    <location>
        <begin position="191"/>
        <end position="306"/>
    </location>
</feature>
<accession>A0ABD2Y8C1</accession>
<feature type="region of interest" description="Disordered" evidence="1">
    <location>
        <begin position="76"/>
        <end position="108"/>
    </location>
</feature>
<organism evidence="3 4">
    <name type="scientific">Cinchona calisaya</name>
    <dbReference type="NCBI Taxonomy" id="153742"/>
    <lineage>
        <taxon>Eukaryota</taxon>
        <taxon>Viridiplantae</taxon>
        <taxon>Streptophyta</taxon>
        <taxon>Embryophyta</taxon>
        <taxon>Tracheophyta</taxon>
        <taxon>Spermatophyta</taxon>
        <taxon>Magnoliopsida</taxon>
        <taxon>eudicotyledons</taxon>
        <taxon>Gunneridae</taxon>
        <taxon>Pentapetalae</taxon>
        <taxon>asterids</taxon>
        <taxon>lamiids</taxon>
        <taxon>Gentianales</taxon>
        <taxon>Rubiaceae</taxon>
        <taxon>Cinchonoideae</taxon>
        <taxon>Cinchoneae</taxon>
        <taxon>Cinchona</taxon>
    </lineage>
</organism>
<dbReference type="PANTHER" id="PTHR32166:SF63">
    <property type="entry name" value="HAT TRANSPOSON SUPERFAMILY PROTEIN"/>
    <property type="match status" value="1"/>
</dbReference>
<protein>
    <recommendedName>
        <fullName evidence="2">DUF659 domain-containing protein</fullName>
    </recommendedName>
</protein>